<organism evidence="1 2">
    <name type="scientific">Allacma fusca</name>
    <dbReference type="NCBI Taxonomy" id="39272"/>
    <lineage>
        <taxon>Eukaryota</taxon>
        <taxon>Metazoa</taxon>
        <taxon>Ecdysozoa</taxon>
        <taxon>Arthropoda</taxon>
        <taxon>Hexapoda</taxon>
        <taxon>Collembola</taxon>
        <taxon>Symphypleona</taxon>
        <taxon>Sminthuridae</taxon>
        <taxon>Allacma</taxon>
    </lineage>
</organism>
<feature type="non-terminal residue" evidence="1">
    <location>
        <position position="179"/>
    </location>
</feature>
<comment type="caution">
    <text evidence="1">The sequence shown here is derived from an EMBL/GenBank/DDBJ whole genome shotgun (WGS) entry which is preliminary data.</text>
</comment>
<keyword evidence="2" id="KW-1185">Reference proteome</keyword>
<accession>A0A8J2KD46</accession>
<evidence type="ECO:0000313" key="1">
    <source>
        <dbReference type="EMBL" id="CAG7786593.1"/>
    </source>
</evidence>
<dbReference type="EMBL" id="CAJVCH010321101">
    <property type="protein sequence ID" value="CAG7786593.1"/>
    <property type="molecule type" value="Genomic_DNA"/>
</dbReference>
<proteinExistence type="predicted"/>
<name>A0A8J2KD46_9HEXA</name>
<sequence>FDRAGHDTENVALPGSRKYCRSFCGSSGCRCESRYTPLDQIDHLSLVTGSTPIACLCGFFPDILPITFESHTPLMLVYHATKGGHEFSYSAKFHFQSKVTCSNFTIGPPSGSIRWREILGPAFVSSRNSQHYTHFQCSWHLHIPHRYKVAVDFVSEENEEDCRTWNLTLWSTTSRKGGE</sequence>
<dbReference type="AlphaFoldDB" id="A0A8J2KD46"/>
<reference evidence="1" key="1">
    <citation type="submission" date="2021-06" db="EMBL/GenBank/DDBJ databases">
        <authorList>
            <person name="Hodson N. C."/>
            <person name="Mongue J. A."/>
            <person name="Jaron S. K."/>
        </authorList>
    </citation>
    <scope>NUCLEOTIDE SEQUENCE</scope>
</reference>
<evidence type="ECO:0008006" key="3">
    <source>
        <dbReference type="Google" id="ProtNLM"/>
    </source>
</evidence>
<dbReference type="Proteomes" id="UP000708208">
    <property type="component" value="Unassembled WGS sequence"/>
</dbReference>
<feature type="non-terminal residue" evidence="1">
    <location>
        <position position="1"/>
    </location>
</feature>
<protein>
    <recommendedName>
        <fullName evidence="3">CUB domain-containing protein</fullName>
    </recommendedName>
</protein>
<evidence type="ECO:0000313" key="2">
    <source>
        <dbReference type="Proteomes" id="UP000708208"/>
    </source>
</evidence>
<gene>
    <name evidence="1" type="ORF">AFUS01_LOCUS25156</name>
</gene>